<keyword evidence="1" id="KW-0805">Transcription regulation</keyword>
<feature type="domain" description="HTH lacI-type" evidence="5">
    <location>
        <begin position="25"/>
        <end position="79"/>
    </location>
</feature>
<name>A0ABT8JXF3_9MICC</name>
<evidence type="ECO:0000256" key="1">
    <source>
        <dbReference type="ARBA" id="ARBA00023015"/>
    </source>
</evidence>
<evidence type="ECO:0000313" key="6">
    <source>
        <dbReference type="EMBL" id="MDN4609866.1"/>
    </source>
</evidence>
<keyword evidence="7" id="KW-1185">Reference proteome</keyword>
<evidence type="ECO:0000313" key="7">
    <source>
        <dbReference type="Proteomes" id="UP001174209"/>
    </source>
</evidence>
<proteinExistence type="predicted"/>
<dbReference type="InterPro" id="IPR000843">
    <property type="entry name" value="HTH_LacI"/>
</dbReference>
<dbReference type="PANTHER" id="PTHR30146">
    <property type="entry name" value="LACI-RELATED TRANSCRIPTIONAL REPRESSOR"/>
    <property type="match status" value="1"/>
</dbReference>
<sequence>MSISPATGSNDTPYASPAGGRPRRVTMRDVAVEAGVSVSAVSKILRGAYGSSPEMRVKVLSAIEKLGYRPNAGARAMRGRSYTIGVMLVELSSPFQPEVVQGISEELEASPFQEILVAGGSSPERQKRSIEALLDRQVDGVIVIAPWMESEWLEELGLRIPTVTVALHGAAASFDTVVDDDYEGARLAVDHLVSLGHRRILHTSMPASAGTTPFSLSHTARRDGYIRAMRQHKLEPDTIETWYSEEGGYQAGMEALARPERPTAIFAGADIAALGVLRAAEQHDLRVPEDLSIVGYDNIYISTVNRIALTTVDQSGRMTGSKAAQLLLARLDGRTNPAQYVIAPRLIPRSTSGLARLAAEPAALEH</sequence>
<dbReference type="Proteomes" id="UP001174209">
    <property type="component" value="Unassembled WGS sequence"/>
</dbReference>
<dbReference type="InterPro" id="IPR028082">
    <property type="entry name" value="Peripla_BP_I"/>
</dbReference>
<dbReference type="GO" id="GO:0003677">
    <property type="term" value="F:DNA binding"/>
    <property type="evidence" value="ECO:0007669"/>
    <property type="project" value="UniProtKB-KW"/>
</dbReference>
<keyword evidence="2 6" id="KW-0238">DNA-binding</keyword>
<evidence type="ECO:0000259" key="5">
    <source>
        <dbReference type="PROSITE" id="PS50932"/>
    </source>
</evidence>
<dbReference type="SMART" id="SM00354">
    <property type="entry name" value="HTH_LACI"/>
    <property type="match status" value="1"/>
</dbReference>
<dbReference type="Gene3D" id="1.10.260.40">
    <property type="entry name" value="lambda repressor-like DNA-binding domains"/>
    <property type="match status" value="1"/>
</dbReference>
<evidence type="ECO:0000256" key="4">
    <source>
        <dbReference type="SAM" id="MobiDB-lite"/>
    </source>
</evidence>
<dbReference type="CDD" id="cd01392">
    <property type="entry name" value="HTH_LacI"/>
    <property type="match status" value="1"/>
</dbReference>
<dbReference type="Gene3D" id="3.40.50.2300">
    <property type="match status" value="2"/>
</dbReference>
<dbReference type="Pfam" id="PF13377">
    <property type="entry name" value="Peripla_BP_3"/>
    <property type="match status" value="1"/>
</dbReference>
<dbReference type="Pfam" id="PF00356">
    <property type="entry name" value="LacI"/>
    <property type="match status" value="1"/>
</dbReference>
<dbReference type="SUPFAM" id="SSF53822">
    <property type="entry name" value="Periplasmic binding protein-like I"/>
    <property type="match status" value="1"/>
</dbReference>
<dbReference type="PROSITE" id="PS50932">
    <property type="entry name" value="HTH_LACI_2"/>
    <property type="match status" value="1"/>
</dbReference>
<organism evidence="6 7">
    <name type="scientific">Arthrobacter burdickii</name>
    <dbReference type="NCBI Taxonomy" id="3035920"/>
    <lineage>
        <taxon>Bacteria</taxon>
        <taxon>Bacillati</taxon>
        <taxon>Actinomycetota</taxon>
        <taxon>Actinomycetes</taxon>
        <taxon>Micrococcales</taxon>
        <taxon>Micrococcaceae</taxon>
        <taxon>Arthrobacter</taxon>
    </lineage>
</organism>
<dbReference type="PANTHER" id="PTHR30146:SF109">
    <property type="entry name" value="HTH-TYPE TRANSCRIPTIONAL REGULATOR GALS"/>
    <property type="match status" value="1"/>
</dbReference>
<gene>
    <name evidence="6" type="ORF">P5G52_03210</name>
</gene>
<protein>
    <submittedName>
        <fullName evidence="6">LacI family DNA-binding transcriptional regulator</fullName>
    </submittedName>
</protein>
<dbReference type="RefSeq" id="WP_301224616.1">
    <property type="nucleotide sequence ID" value="NZ_JAROCG010000001.1"/>
</dbReference>
<feature type="compositionally biased region" description="Polar residues" evidence="4">
    <location>
        <begin position="1"/>
        <end position="13"/>
    </location>
</feature>
<reference evidence="6" key="1">
    <citation type="submission" date="2023-06" db="EMBL/GenBank/DDBJ databases">
        <title>MT1 and MT2 Draft Genomes of Novel Species.</title>
        <authorList>
            <person name="Venkateswaran K."/>
        </authorList>
    </citation>
    <scope>NUCLEOTIDE SEQUENCE</scope>
    <source>
        <strain evidence="6">IIF3SC-B10</strain>
    </source>
</reference>
<comment type="caution">
    <text evidence="6">The sequence shown here is derived from an EMBL/GenBank/DDBJ whole genome shotgun (WGS) entry which is preliminary data.</text>
</comment>
<dbReference type="CDD" id="cd06267">
    <property type="entry name" value="PBP1_LacI_sugar_binding-like"/>
    <property type="match status" value="1"/>
</dbReference>
<dbReference type="InterPro" id="IPR010982">
    <property type="entry name" value="Lambda_DNA-bd_dom_sf"/>
</dbReference>
<dbReference type="InterPro" id="IPR046335">
    <property type="entry name" value="LacI/GalR-like_sensor"/>
</dbReference>
<dbReference type="PROSITE" id="PS00356">
    <property type="entry name" value="HTH_LACI_1"/>
    <property type="match status" value="1"/>
</dbReference>
<evidence type="ECO:0000256" key="2">
    <source>
        <dbReference type="ARBA" id="ARBA00023125"/>
    </source>
</evidence>
<accession>A0ABT8JXF3</accession>
<dbReference type="SUPFAM" id="SSF47413">
    <property type="entry name" value="lambda repressor-like DNA-binding domains"/>
    <property type="match status" value="1"/>
</dbReference>
<evidence type="ECO:0000256" key="3">
    <source>
        <dbReference type="ARBA" id="ARBA00023163"/>
    </source>
</evidence>
<dbReference type="EMBL" id="JAROCG010000001">
    <property type="protein sequence ID" value="MDN4609866.1"/>
    <property type="molecule type" value="Genomic_DNA"/>
</dbReference>
<feature type="region of interest" description="Disordered" evidence="4">
    <location>
        <begin position="1"/>
        <end position="22"/>
    </location>
</feature>
<keyword evidence="3" id="KW-0804">Transcription</keyword>